<name>A0ABV3SUA2_9ACTN</name>
<dbReference type="EMBL" id="JBFPJR010000003">
    <property type="protein sequence ID" value="MEX0426516.1"/>
    <property type="molecule type" value="Genomic_DNA"/>
</dbReference>
<evidence type="ECO:0000313" key="3">
    <source>
        <dbReference type="Proteomes" id="UP001556631"/>
    </source>
</evidence>
<feature type="transmembrane region" description="Helical" evidence="1">
    <location>
        <begin position="104"/>
        <end position="127"/>
    </location>
</feature>
<keyword evidence="3" id="KW-1185">Reference proteome</keyword>
<sequence length="132" mass="14021">MTQPLPPYAPLRKPPAREGGLVADLVVGWLLFAMAAVLGVVASFVGAFSMMMTDACPSPADARSAPCDDERVMAGITLASTAHWLFLVVAFGVMMWLSFRPRPIFWIPLVALLLGAGTFAGGEMLAYSGIPH</sequence>
<evidence type="ECO:0000256" key="1">
    <source>
        <dbReference type="SAM" id="Phobius"/>
    </source>
</evidence>
<dbReference type="Proteomes" id="UP001556631">
    <property type="component" value="Unassembled WGS sequence"/>
</dbReference>
<protein>
    <recommendedName>
        <fullName evidence="4">DUF2231 domain-containing protein</fullName>
    </recommendedName>
</protein>
<reference evidence="2 3" key="1">
    <citation type="submission" date="2024-07" db="EMBL/GenBank/DDBJ databases">
        <authorList>
            <person name="Lee S."/>
            <person name="Kang M."/>
        </authorList>
    </citation>
    <scope>NUCLEOTIDE SEQUENCE [LARGE SCALE GENOMIC DNA]</scope>
    <source>
        <strain evidence="2 3">DS6</strain>
    </source>
</reference>
<comment type="caution">
    <text evidence="2">The sequence shown here is derived from an EMBL/GenBank/DDBJ whole genome shotgun (WGS) entry which is preliminary data.</text>
</comment>
<proteinExistence type="predicted"/>
<feature type="transmembrane region" description="Helical" evidence="1">
    <location>
        <begin position="21"/>
        <end position="52"/>
    </location>
</feature>
<keyword evidence="1" id="KW-0472">Membrane</keyword>
<organism evidence="2 3">
    <name type="scientific">Nocardioides eburneus</name>
    <dbReference type="NCBI Taxonomy" id="3231482"/>
    <lineage>
        <taxon>Bacteria</taxon>
        <taxon>Bacillati</taxon>
        <taxon>Actinomycetota</taxon>
        <taxon>Actinomycetes</taxon>
        <taxon>Propionibacteriales</taxon>
        <taxon>Nocardioidaceae</taxon>
        <taxon>Nocardioides</taxon>
    </lineage>
</organism>
<accession>A0ABV3SUA2</accession>
<keyword evidence="1" id="KW-0812">Transmembrane</keyword>
<evidence type="ECO:0008006" key="4">
    <source>
        <dbReference type="Google" id="ProtNLM"/>
    </source>
</evidence>
<keyword evidence="1" id="KW-1133">Transmembrane helix</keyword>
<feature type="transmembrane region" description="Helical" evidence="1">
    <location>
        <begin position="72"/>
        <end position="97"/>
    </location>
</feature>
<gene>
    <name evidence="2" type="ORF">AB3X52_02715</name>
</gene>
<evidence type="ECO:0000313" key="2">
    <source>
        <dbReference type="EMBL" id="MEX0426516.1"/>
    </source>
</evidence>
<dbReference type="RefSeq" id="WP_367991237.1">
    <property type="nucleotide sequence ID" value="NZ_JBFPJR010000003.1"/>
</dbReference>